<sequence length="201" mass="21858">MLHLKASALAALAALCCARVEAVPVGGSLLRKLGLGDGALPKKEVHPLNYAHPRDDVNHVYGHPYQEANFHEMKPALHKDGYIQGSAQTGAVAAFFAMPGAHWKAVPGGKMLQTHGKGAGTEIKYQPTDHFHDVSSHGRVVGSWKGVHPQYHGIYDKNWTPVHRIGPDKRPRAAQVESILMTLKTSSKSQRYMPPPSTSHS</sequence>
<dbReference type="AlphaFoldDB" id="A0A0P1BES9"/>
<protein>
    <submittedName>
        <fullName evidence="2">Uncharacterized protein</fullName>
    </submittedName>
</protein>
<evidence type="ECO:0000256" key="1">
    <source>
        <dbReference type="SAM" id="SignalP"/>
    </source>
</evidence>
<keyword evidence="1" id="KW-0732">Signal</keyword>
<feature type="chain" id="PRO_5006059438" evidence="1">
    <location>
        <begin position="23"/>
        <end position="201"/>
    </location>
</feature>
<dbReference type="OrthoDB" id="10282878at2759"/>
<organism evidence="2 3">
    <name type="scientific">Ceraceosorus bombacis</name>
    <dbReference type="NCBI Taxonomy" id="401625"/>
    <lineage>
        <taxon>Eukaryota</taxon>
        <taxon>Fungi</taxon>
        <taxon>Dikarya</taxon>
        <taxon>Basidiomycota</taxon>
        <taxon>Ustilaginomycotina</taxon>
        <taxon>Exobasidiomycetes</taxon>
        <taxon>Ceraceosorales</taxon>
        <taxon>Ceraceosoraceae</taxon>
        <taxon>Ceraceosorus</taxon>
    </lineage>
</organism>
<proteinExistence type="predicted"/>
<keyword evidence="3" id="KW-1185">Reference proteome</keyword>
<dbReference type="Proteomes" id="UP000054845">
    <property type="component" value="Unassembled WGS sequence"/>
</dbReference>
<feature type="signal peptide" evidence="1">
    <location>
        <begin position="1"/>
        <end position="22"/>
    </location>
</feature>
<reference evidence="2 3" key="1">
    <citation type="submission" date="2014-09" db="EMBL/GenBank/DDBJ databases">
        <authorList>
            <person name="Magalhaes I.L.F."/>
            <person name="Oliveira U."/>
            <person name="Santos F.R."/>
            <person name="Vidigal T.H.D.A."/>
            <person name="Brescovit A.D."/>
            <person name="Santos A.J."/>
        </authorList>
    </citation>
    <scope>NUCLEOTIDE SEQUENCE [LARGE SCALE GENOMIC DNA]</scope>
</reference>
<evidence type="ECO:0000313" key="2">
    <source>
        <dbReference type="EMBL" id="CEH14374.1"/>
    </source>
</evidence>
<name>A0A0P1BES9_9BASI</name>
<evidence type="ECO:0000313" key="3">
    <source>
        <dbReference type="Proteomes" id="UP000054845"/>
    </source>
</evidence>
<dbReference type="EMBL" id="CCYA01000243">
    <property type="protein sequence ID" value="CEH14374.1"/>
    <property type="molecule type" value="Genomic_DNA"/>
</dbReference>
<accession>A0A0P1BES9</accession>